<keyword evidence="4" id="KW-0804">Transcription</keyword>
<comment type="subcellular location">
    <subcellularLocation>
        <location evidence="1">Nucleus</location>
        <location evidence="1">Nucleolus</location>
    </subcellularLocation>
</comment>
<feature type="compositionally biased region" description="Basic and acidic residues" evidence="6">
    <location>
        <begin position="16"/>
        <end position="29"/>
    </location>
</feature>
<dbReference type="GO" id="GO:0005730">
    <property type="term" value="C:nucleolus"/>
    <property type="evidence" value="ECO:0007669"/>
    <property type="project" value="UniProtKB-SubCell"/>
</dbReference>
<keyword evidence="5" id="KW-0539">Nucleus</keyword>
<dbReference type="GO" id="GO:0000428">
    <property type="term" value="C:DNA-directed RNA polymerase complex"/>
    <property type="evidence" value="ECO:0007669"/>
    <property type="project" value="UniProtKB-KW"/>
</dbReference>
<dbReference type="AlphaFoldDB" id="A0A6A6SXB5"/>
<evidence type="ECO:0000256" key="5">
    <source>
        <dbReference type="ARBA" id="ARBA00023242"/>
    </source>
</evidence>
<evidence type="ECO:0000256" key="3">
    <source>
        <dbReference type="ARBA" id="ARBA00022478"/>
    </source>
</evidence>
<evidence type="ECO:0000313" key="8">
    <source>
        <dbReference type="Proteomes" id="UP000799324"/>
    </source>
</evidence>
<feature type="region of interest" description="Disordered" evidence="6">
    <location>
        <begin position="219"/>
        <end position="239"/>
    </location>
</feature>
<evidence type="ECO:0000313" key="7">
    <source>
        <dbReference type="EMBL" id="KAF2652336.1"/>
    </source>
</evidence>
<dbReference type="GO" id="GO:0003677">
    <property type="term" value="F:DNA binding"/>
    <property type="evidence" value="ECO:0007669"/>
    <property type="project" value="InterPro"/>
</dbReference>
<evidence type="ECO:0000256" key="6">
    <source>
        <dbReference type="SAM" id="MobiDB-lite"/>
    </source>
</evidence>
<evidence type="ECO:0000256" key="4">
    <source>
        <dbReference type="ARBA" id="ARBA00023163"/>
    </source>
</evidence>
<evidence type="ECO:0000256" key="2">
    <source>
        <dbReference type="ARBA" id="ARBA00009430"/>
    </source>
</evidence>
<dbReference type="Pfam" id="PF06870">
    <property type="entry name" value="RNA_pol_I_A49"/>
    <property type="match status" value="1"/>
</dbReference>
<accession>A0A6A6SXB5</accession>
<sequence length="454" mass="50049">MARTVSHTELMRRKREREENEREDSDAHRPSKKVATAQRAGTVQVELLKSGKAPGPILVSHPGLNYPSKISFQPYQHKDTSSVLLQSSAHPRLDYTAQEETDGSADSLLKDYVGVYDPGTGKLQVVEVQRVTLRSTLRSEMEELNEQKAKVAAAALTNTAKRHALAAEFGSKRSKKAIAAMAENAISRGRAADPSAAPKNEAVASAVLQNMSDTTAAMPTKEQLASSVDTSKPRPVPNLAAEHPADVYTTDAIIGKELMSLIPVKDWVDAAQAGTGVNVHSRFVASRMLKFAKAKDVQKLKVLRFVLLCINFNSALGTRGKGPKRIPHQDQLQDKMGDDVPGPVIAELRRKFASENNDMTRWHVDNLMTHVLAAALIVENYEMDTKELRDDLAIDTKEIKQYFHELGCRVAKPNEGDRTRLKIASNEAAQHSIAKLRLPLQFPKIGMGQRARKF</sequence>
<dbReference type="GO" id="GO:0006351">
    <property type="term" value="P:DNA-templated transcription"/>
    <property type="evidence" value="ECO:0007669"/>
    <property type="project" value="InterPro"/>
</dbReference>
<dbReference type="EMBL" id="MU004404">
    <property type="protein sequence ID" value="KAF2652336.1"/>
    <property type="molecule type" value="Genomic_DNA"/>
</dbReference>
<evidence type="ECO:0000256" key="1">
    <source>
        <dbReference type="ARBA" id="ARBA00004604"/>
    </source>
</evidence>
<organism evidence="7 8">
    <name type="scientific">Lophiostoma macrostomum CBS 122681</name>
    <dbReference type="NCBI Taxonomy" id="1314788"/>
    <lineage>
        <taxon>Eukaryota</taxon>
        <taxon>Fungi</taxon>
        <taxon>Dikarya</taxon>
        <taxon>Ascomycota</taxon>
        <taxon>Pezizomycotina</taxon>
        <taxon>Dothideomycetes</taxon>
        <taxon>Pleosporomycetidae</taxon>
        <taxon>Pleosporales</taxon>
        <taxon>Lophiostomataceae</taxon>
        <taxon>Lophiostoma</taxon>
    </lineage>
</organism>
<feature type="region of interest" description="Disordered" evidence="6">
    <location>
        <begin position="1"/>
        <end position="40"/>
    </location>
</feature>
<proteinExistence type="inferred from homology"/>
<keyword evidence="8" id="KW-1185">Reference proteome</keyword>
<comment type="similarity">
    <text evidence="2">Belongs to the eukaryotic RPA49/POLR1E RNA polymerase subunit family.</text>
</comment>
<protein>
    <submittedName>
        <fullName evidence="7">DNA-directed RNA polymeras-like protein I 49 kDa polypeptide</fullName>
    </submittedName>
</protein>
<dbReference type="InterPro" id="IPR009668">
    <property type="entry name" value="RNA_pol-assoc_fac_A49-like"/>
</dbReference>
<dbReference type="OrthoDB" id="532500at2759"/>
<gene>
    <name evidence="7" type="ORF">K491DRAFT_50858</name>
</gene>
<name>A0A6A6SXB5_9PLEO</name>
<dbReference type="Proteomes" id="UP000799324">
    <property type="component" value="Unassembled WGS sequence"/>
</dbReference>
<reference evidence="7" key="1">
    <citation type="journal article" date="2020" name="Stud. Mycol.">
        <title>101 Dothideomycetes genomes: a test case for predicting lifestyles and emergence of pathogens.</title>
        <authorList>
            <person name="Haridas S."/>
            <person name="Albert R."/>
            <person name="Binder M."/>
            <person name="Bloem J."/>
            <person name="Labutti K."/>
            <person name="Salamov A."/>
            <person name="Andreopoulos B."/>
            <person name="Baker S."/>
            <person name="Barry K."/>
            <person name="Bills G."/>
            <person name="Bluhm B."/>
            <person name="Cannon C."/>
            <person name="Castanera R."/>
            <person name="Culley D."/>
            <person name="Daum C."/>
            <person name="Ezra D."/>
            <person name="Gonzalez J."/>
            <person name="Henrissat B."/>
            <person name="Kuo A."/>
            <person name="Liang C."/>
            <person name="Lipzen A."/>
            <person name="Lutzoni F."/>
            <person name="Magnuson J."/>
            <person name="Mondo S."/>
            <person name="Nolan M."/>
            <person name="Ohm R."/>
            <person name="Pangilinan J."/>
            <person name="Park H.-J."/>
            <person name="Ramirez L."/>
            <person name="Alfaro M."/>
            <person name="Sun H."/>
            <person name="Tritt A."/>
            <person name="Yoshinaga Y."/>
            <person name="Zwiers L.-H."/>
            <person name="Turgeon B."/>
            <person name="Goodwin S."/>
            <person name="Spatafora J."/>
            <person name="Crous P."/>
            <person name="Grigoriev I."/>
        </authorList>
    </citation>
    <scope>NUCLEOTIDE SEQUENCE</scope>
    <source>
        <strain evidence="7">CBS 122681</strain>
    </source>
</reference>
<dbReference type="PANTHER" id="PTHR14440">
    <property type="entry name" value="DNA-DIRECTED RNA POLYMERASE I SUBUNIT RPA49"/>
    <property type="match status" value="1"/>
</dbReference>
<keyword evidence="3" id="KW-0240">DNA-directed RNA polymerase</keyword>
<feature type="compositionally biased region" description="Polar residues" evidence="6">
    <location>
        <begin position="219"/>
        <end position="230"/>
    </location>
</feature>